<evidence type="ECO:0000256" key="1">
    <source>
        <dbReference type="SAM" id="Phobius"/>
    </source>
</evidence>
<protein>
    <submittedName>
        <fullName evidence="2">Uncharacterized protein</fullName>
    </submittedName>
</protein>
<feature type="transmembrane region" description="Helical" evidence="1">
    <location>
        <begin position="119"/>
        <end position="136"/>
    </location>
</feature>
<feature type="transmembrane region" description="Helical" evidence="1">
    <location>
        <begin position="21"/>
        <end position="41"/>
    </location>
</feature>
<evidence type="ECO:0000313" key="2">
    <source>
        <dbReference type="EMBL" id="AIG63598.1"/>
    </source>
</evidence>
<feature type="transmembrane region" description="Helical" evidence="1">
    <location>
        <begin position="66"/>
        <end position="85"/>
    </location>
</feature>
<accession>A0ABN4DBV5</accession>
<proteinExistence type="predicted"/>
<name>A0ABN4DBV5_9CORY</name>
<dbReference type="EMBL" id="CP008944">
    <property type="protein sequence ID" value="AIG63598.1"/>
    <property type="molecule type" value="Genomic_DNA"/>
</dbReference>
<keyword evidence="1" id="KW-0472">Membrane</keyword>
<dbReference type="Proteomes" id="UP000028504">
    <property type="component" value="Chromosome"/>
</dbReference>
<reference evidence="2 3" key="1">
    <citation type="submission" date="2014-07" db="EMBL/GenBank/DDBJ databases">
        <title>Complete genome sequence of Corynebacterium atypicum DSM 44849: identifiction of the mycolic acid biosynthesis genes.</title>
        <authorList>
            <person name="Tippelt A."/>
            <person name="Mollmann S."/>
            <person name="Albersmeier A."/>
            <person name="Jaenicke S."/>
            <person name="Ruckert C."/>
            <person name="Tauch A."/>
        </authorList>
    </citation>
    <scope>NUCLEOTIDE SEQUENCE [LARGE SCALE GENOMIC DNA]</scope>
    <source>
        <strain evidence="2 3">R2070</strain>
    </source>
</reference>
<keyword evidence="1" id="KW-0812">Transmembrane</keyword>
<gene>
    <name evidence="2" type="ORF">CATYP_01660</name>
</gene>
<evidence type="ECO:0000313" key="3">
    <source>
        <dbReference type="Proteomes" id="UP000028504"/>
    </source>
</evidence>
<sequence length="147" mass="14887">MATGNRPADGRPGEAPRSLVVAYWLLVVGAVLSLVAGGLLLTDSAPGEIVQWDAAHAANARRNTVFVAWSNVIAGLLVAALAAYVRRGHRKVRAAACAAMALCAVTNLIGVAVAVAGPAMVLNVAVFVAAAVAMYRPSANAFVAGRG</sequence>
<keyword evidence="1" id="KW-1133">Transmembrane helix</keyword>
<organism evidence="2 3">
    <name type="scientific">Corynebacterium atypicum</name>
    <dbReference type="NCBI Taxonomy" id="191610"/>
    <lineage>
        <taxon>Bacteria</taxon>
        <taxon>Bacillati</taxon>
        <taxon>Actinomycetota</taxon>
        <taxon>Actinomycetes</taxon>
        <taxon>Mycobacteriales</taxon>
        <taxon>Corynebacteriaceae</taxon>
        <taxon>Corynebacterium</taxon>
    </lineage>
</organism>
<keyword evidence="3" id="KW-1185">Reference proteome</keyword>